<gene>
    <name evidence="1" type="ORF">TKK_016944</name>
</gene>
<proteinExistence type="predicted"/>
<organism evidence="1 2">
    <name type="scientific">Trichogramma kaykai</name>
    <dbReference type="NCBI Taxonomy" id="54128"/>
    <lineage>
        <taxon>Eukaryota</taxon>
        <taxon>Metazoa</taxon>
        <taxon>Ecdysozoa</taxon>
        <taxon>Arthropoda</taxon>
        <taxon>Hexapoda</taxon>
        <taxon>Insecta</taxon>
        <taxon>Pterygota</taxon>
        <taxon>Neoptera</taxon>
        <taxon>Endopterygota</taxon>
        <taxon>Hymenoptera</taxon>
        <taxon>Apocrita</taxon>
        <taxon>Proctotrupomorpha</taxon>
        <taxon>Chalcidoidea</taxon>
        <taxon>Trichogrammatidae</taxon>
        <taxon>Trichogramma</taxon>
    </lineage>
</organism>
<sequence length="66" mass="7845">MYILYIKVLSALHICHLRQARGRPLGKSTHAENNVGHRKICPRVFTLRRDVYFFIRPKRNDRVESP</sequence>
<evidence type="ECO:0000313" key="2">
    <source>
        <dbReference type="Proteomes" id="UP001627154"/>
    </source>
</evidence>
<comment type="caution">
    <text evidence="1">The sequence shown here is derived from an EMBL/GenBank/DDBJ whole genome shotgun (WGS) entry which is preliminary data.</text>
</comment>
<protein>
    <recommendedName>
        <fullName evidence="3">Secreted protein</fullName>
    </recommendedName>
</protein>
<reference evidence="1 2" key="1">
    <citation type="journal article" date="2024" name="bioRxiv">
        <title>A reference genome for Trichogramma kaykai: A tiny desert-dwelling parasitoid wasp with competing sex-ratio distorters.</title>
        <authorList>
            <person name="Culotta J."/>
            <person name="Lindsey A.R."/>
        </authorList>
    </citation>
    <scope>NUCLEOTIDE SEQUENCE [LARGE SCALE GENOMIC DNA]</scope>
    <source>
        <strain evidence="1 2">KSX58</strain>
    </source>
</reference>
<evidence type="ECO:0008006" key="3">
    <source>
        <dbReference type="Google" id="ProtNLM"/>
    </source>
</evidence>
<keyword evidence="2" id="KW-1185">Reference proteome</keyword>
<dbReference type="Proteomes" id="UP001627154">
    <property type="component" value="Unassembled WGS sequence"/>
</dbReference>
<name>A0ABD2W4Z9_9HYME</name>
<evidence type="ECO:0000313" key="1">
    <source>
        <dbReference type="EMBL" id="KAL3387856.1"/>
    </source>
</evidence>
<dbReference type="EMBL" id="JBJJXI010000136">
    <property type="protein sequence ID" value="KAL3387856.1"/>
    <property type="molecule type" value="Genomic_DNA"/>
</dbReference>
<dbReference type="AlphaFoldDB" id="A0ABD2W4Z9"/>
<accession>A0ABD2W4Z9</accession>